<dbReference type="EMBL" id="SKCS01000056">
    <property type="protein sequence ID" value="TNN19039.1"/>
    <property type="molecule type" value="Genomic_DNA"/>
</dbReference>
<dbReference type="AlphaFoldDB" id="A0A4Z2DRD4"/>
<organism evidence="1 2">
    <name type="scientific">Schistosoma japonicum</name>
    <name type="common">Blood fluke</name>
    <dbReference type="NCBI Taxonomy" id="6182"/>
    <lineage>
        <taxon>Eukaryota</taxon>
        <taxon>Metazoa</taxon>
        <taxon>Spiralia</taxon>
        <taxon>Lophotrochozoa</taxon>
        <taxon>Platyhelminthes</taxon>
        <taxon>Trematoda</taxon>
        <taxon>Digenea</taxon>
        <taxon>Strigeidida</taxon>
        <taxon>Schistosomatoidea</taxon>
        <taxon>Schistosomatidae</taxon>
        <taxon>Schistosoma</taxon>
    </lineage>
</organism>
<dbReference type="Proteomes" id="UP000311919">
    <property type="component" value="Unassembled WGS sequence"/>
</dbReference>
<reference evidence="1 2" key="1">
    <citation type="submission" date="2019-03" db="EMBL/GenBank/DDBJ databases">
        <title>An improved genome assembly of the fluke Schistosoma japonicum.</title>
        <authorList>
            <person name="Hu W."/>
            <person name="Luo F."/>
            <person name="Yin M."/>
            <person name="Mo X."/>
            <person name="Sun C."/>
            <person name="Wu Q."/>
            <person name="Zhu B."/>
            <person name="Xiang M."/>
            <person name="Wang J."/>
            <person name="Wang Y."/>
            <person name="Zhang T."/>
            <person name="Xu B."/>
            <person name="Zheng H."/>
            <person name="Feng Z."/>
        </authorList>
    </citation>
    <scope>NUCLEOTIDE SEQUENCE [LARGE SCALE GENOMIC DNA]</scope>
    <source>
        <strain evidence="1">HuSjv2</strain>
        <tissue evidence="1">Worms</tissue>
    </source>
</reference>
<comment type="caution">
    <text evidence="1">The sequence shown here is derived from an EMBL/GenBank/DDBJ whole genome shotgun (WGS) entry which is preliminary data.</text>
</comment>
<evidence type="ECO:0000313" key="2">
    <source>
        <dbReference type="Proteomes" id="UP000311919"/>
    </source>
</evidence>
<proteinExistence type="predicted"/>
<keyword evidence="2" id="KW-1185">Reference proteome</keyword>
<evidence type="ECO:0000313" key="1">
    <source>
        <dbReference type="EMBL" id="TNN19039.1"/>
    </source>
</evidence>
<protein>
    <submittedName>
        <fullName evidence="1">Uncharacterized protein</fullName>
    </submittedName>
</protein>
<dbReference type="OrthoDB" id="6231614at2759"/>
<name>A0A4Z2DRD4_SCHJA</name>
<accession>A0A4Z2DRD4</accession>
<sequence>MNIFQIYHTMKIMRPENYIFFKNHLILGISILGIIQTTYSQESLEDFRFRIAECPTATMSVGENLNFCLSCVQNSKEECNNVCASISEDQNVCSRMCWRFAKYGTFSCKSNIA</sequence>
<gene>
    <name evidence="1" type="ORF">EWB00_009462</name>
</gene>